<protein>
    <submittedName>
        <fullName evidence="1">Uncharacterized protein</fullName>
    </submittedName>
</protein>
<accession>A0AAN6MCR4</accession>
<reference evidence="1" key="2">
    <citation type="submission" date="2023-05" db="EMBL/GenBank/DDBJ databases">
        <authorList>
            <consortium name="Lawrence Berkeley National Laboratory"/>
            <person name="Steindorff A."/>
            <person name="Hensen N."/>
            <person name="Bonometti L."/>
            <person name="Westerberg I."/>
            <person name="Brannstrom I.O."/>
            <person name="Guillou S."/>
            <person name="Cros-Aarteil S."/>
            <person name="Calhoun S."/>
            <person name="Haridas S."/>
            <person name="Kuo A."/>
            <person name="Mondo S."/>
            <person name="Pangilinan J."/>
            <person name="Riley R."/>
            <person name="Labutti K."/>
            <person name="Andreopoulos B."/>
            <person name="Lipzen A."/>
            <person name="Chen C."/>
            <person name="Yanf M."/>
            <person name="Daum C."/>
            <person name="Ng V."/>
            <person name="Clum A."/>
            <person name="Ohm R."/>
            <person name="Martin F."/>
            <person name="Silar P."/>
            <person name="Natvig D."/>
            <person name="Lalanne C."/>
            <person name="Gautier V."/>
            <person name="Ament-Velasquez S.L."/>
            <person name="Kruys A."/>
            <person name="Hutchinson M.I."/>
            <person name="Powell A.J."/>
            <person name="Barry K."/>
            <person name="Miller A.N."/>
            <person name="Grigoriev I.V."/>
            <person name="Debuchy R."/>
            <person name="Gladieux P."/>
            <person name="Thoren M.H."/>
            <person name="Johannesson H."/>
        </authorList>
    </citation>
    <scope>NUCLEOTIDE SEQUENCE</scope>
    <source>
        <strain evidence="1">CBS 103.79</strain>
    </source>
</reference>
<comment type="caution">
    <text evidence="1">The sequence shown here is derived from an EMBL/GenBank/DDBJ whole genome shotgun (WGS) entry which is preliminary data.</text>
</comment>
<keyword evidence="2" id="KW-1185">Reference proteome</keyword>
<gene>
    <name evidence="1" type="ORF">C8A05DRAFT_19688</name>
</gene>
<name>A0AAN6MCR4_9PEZI</name>
<organism evidence="1 2">
    <name type="scientific">Staphylotrichum tortipilum</name>
    <dbReference type="NCBI Taxonomy" id="2831512"/>
    <lineage>
        <taxon>Eukaryota</taxon>
        <taxon>Fungi</taxon>
        <taxon>Dikarya</taxon>
        <taxon>Ascomycota</taxon>
        <taxon>Pezizomycotina</taxon>
        <taxon>Sordariomycetes</taxon>
        <taxon>Sordariomycetidae</taxon>
        <taxon>Sordariales</taxon>
        <taxon>Chaetomiaceae</taxon>
        <taxon>Staphylotrichum</taxon>
    </lineage>
</organism>
<dbReference type="AlphaFoldDB" id="A0AAN6MCR4"/>
<feature type="non-terminal residue" evidence="1">
    <location>
        <position position="54"/>
    </location>
</feature>
<evidence type="ECO:0000313" key="1">
    <source>
        <dbReference type="EMBL" id="KAK3897578.1"/>
    </source>
</evidence>
<reference evidence="1" key="1">
    <citation type="journal article" date="2023" name="Mol. Phylogenet. Evol.">
        <title>Genome-scale phylogeny and comparative genomics of the fungal order Sordariales.</title>
        <authorList>
            <person name="Hensen N."/>
            <person name="Bonometti L."/>
            <person name="Westerberg I."/>
            <person name="Brannstrom I.O."/>
            <person name="Guillou S."/>
            <person name="Cros-Aarteil S."/>
            <person name="Calhoun S."/>
            <person name="Haridas S."/>
            <person name="Kuo A."/>
            <person name="Mondo S."/>
            <person name="Pangilinan J."/>
            <person name="Riley R."/>
            <person name="LaButti K."/>
            <person name="Andreopoulos B."/>
            <person name="Lipzen A."/>
            <person name="Chen C."/>
            <person name="Yan M."/>
            <person name="Daum C."/>
            <person name="Ng V."/>
            <person name="Clum A."/>
            <person name="Steindorff A."/>
            <person name="Ohm R.A."/>
            <person name="Martin F."/>
            <person name="Silar P."/>
            <person name="Natvig D.O."/>
            <person name="Lalanne C."/>
            <person name="Gautier V."/>
            <person name="Ament-Velasquez S.L."/>
            <person name="Kruys A."/>
            <person name="Hutchinson M.I."/>
            <person name="Powell A.J."/>
            <person name="Barry K."/>
            <person name="Miller A.N."/>
            <person name="Grigoriev I.V."/>
            <person name="Debuchy R."/>
            <person name="Gladieux P."/>
            <person name="Hiltunen Thoren M."/>
            <person name="Johannesson H."/>
        </authorList>
    </citation>
    <scope>NUCLEOTIDE SEQUENCE</scope>
    <source>
        <strain evidence="1">CBS 103.79</strain>
    </source>
</reference>
<evidence type="ECO:0000313" key="2">
    <source>
        <dbReference type="Proteomes" id="UP001303889"/>
    </source>
</evidence>
<proteinExistence type="predicted"/>
<dbReference type="EMBL" id="MU856126">
    <property type="protein sequence ID" value="KAK3897578.1"/>
    <property type="molecule type" value="Genomic_DNA"/>
</dbReference>
<sequence length="54" mass="6216">MTVYNIHAEGVRLLCMLHSMVKTILAEAHDVKHHFGCNRMLYDLAGVTFSRKTR</sequence>
<dbReference type="Proteomes" id="UP001303889">
    <property type="component" value="Unassembled WGS sequence"/>
</dbReference>